<feature type="domain" description="UvrD-like helicase ATP-binding" evidence="6">
    <location>
        <begin position="180"/>
        <end position="586"/>
    </location>
</feature>
<feature type="binding site" evidence="5">
    <location>
        <begin position="201"/>
        <end position="208"/>
    </location>
    <ligand>
        <name>ATP</name>
        <dbReference type="ChEBI" id="CHEBI:30616"/>
    </ligand>
</feature>
<dbReference type="GO" id="GO:0003677">
    <property type="term" value="F:DNA binding"/>
    <property type="evidence" value="ECO:0007669"/>
    <property type="project" value="InterPro"/>
</dbReference>
<dbReference type="RefSeq" id="WP_119481804.1">
    <property type="nucleotide sequence ID" value="NZ_QXTG01000001.1"/>
</dbReference>
<keyword evidence="3 5" id="KW-0347">Helicase</keyword>
<keyword evidence="8" id="KW-1185">Reference proteome</keyword>
<dbReference type="GO" id="GO:0005829">
    <property type="term" value="C:cytosol"/>
    <property type="evidence" value="ECO:0007669"/>
    <property type="project" value="TreeGrafter"/>
</dbReference>
<dbReference type="Proteomes" id="UP000265742">
    <property type="component" value="Unassembled WGS sequence"/>
</dbReference>
<evidence type="ECO:0000256" key="1">
    <source>
        <dbReference type="ARBA" id="ARBA00022741"/>
    </source>
</evidence>
<keyword evidence="1 5" id="KW-0547">Nucleotide-binding</keyword>
<dbReference type="SUPFAM" id="SSF52540">
    <property type="entry name" value="P-loop containing nucleoside triphosphate hydrolases"/>
    <property type="match status" value="1"/>
</dbReference>
<evidence type="ECO:0000256" key="3">
    <source>
        <dbReference type="ARBA" id="ARBA00022806"/>
    </source>
</evidence>
<dbReference type="PROSITE" id="PS51198">
    <property type="entry name" value="UVRD_HELICASE_ATP_BIND"/>
    <property type="match status" value="1"/>
</dbReference>
<keyword evidence="2 5" id="KW-0378">Hydrolase</keyword>
<dbReference type="GO" id="GO:0016787">
    <property type="term" value="F:hydrolase activity"/>
    <property type="evidence" value="ECO:0007669"/>
    <property type="project" value="UniProtKB-UniRule"/>
</dbReference>
<evidence type="ECO:0000313" key="8">
    <source>
        <dbReference type="Proteomes" id="UP000265742"/>
    </source>
</evidence>
<proteinExistence type="predicted"/>
<dbReference type="InterPro" id="IPR000212">
    <property type="entry name" value="DNA_helicase_UvrD/REP"/>
</dbReference>
<dbReference type="Gene3D" id="3.40.50.300">
    <property type="entry name" value="P-loop containing nucleotide triphosphate hydrolases"/>
    <property type="match status" value="3"/>
</dbReference>
<dbReference type="GO" id="GO:0000725">
    <property type="term" value="P:recombinational repair"/>
    <property type="evidence" value="ECO:0007669"/>
    <property type="project" value="TreeGrafter"/>
</dbReference>
<dbReference type="InterPro" id="IPR027417">
    <property type="entry name" value="P-loop_NTPase"/>
</dbReference>
<dbReference type="Pfam" id="PF13245">
    <property type="entry name" value="AAA_19"/>
    <property type="match status" value="1"/>
</dbReference>
<evidence type="ECO:0000259" key="6">
    <source>
        <dbReference type="PROSITE" id="PS51198"/>
    </source>
</evidence>
<name>A0A3A1U505_9MICO</name>
<dbReference type="InterPro" id="IPR014016">
    <property type="entry name" value="UvrD-like_ATP-bd"/>
</dbReference>
<dbReference type="GO" id="GO:0005524">
    <property type="term" value="F:ATP binding"/>
    <property type="evidence" value="ECO:0007669"/>
    <property type="project" value="UniProtKB-UniRule"/>
</dbReference>
<comment type="caution">
    <text evidence="7">The sequence shown here is derived from an EMBL/GenBank/DDBJ whole genome shotgun (WGS) entry which is preliminary data.</text>
</comment>
<protein>
    <submittedName>
        <fullName evidence="7">AAA family ATPase</fullName>
    </submittedName>
</protein>
<dbReference type="PANTHER" id="PTHR11070:SF45">
    <property type="entry name" value="DNA 3'-5' HELICASE"/>
    <property type="match status" value="1"/>
</dbReference>
<dbReference type="OrthoDB" id="9787585at2"/>
<evidence type="ECO:0000313" key="7">
    <source>
        <dbReference type="EMBL" id="RIX31443.1"/>
    </source>
</evidence>
<evidence type="ECO:0000256" key="5">
    <source>
        <dbReference type="PROSITE-ProRule" id="PRU00560"/>
    </source>
</evidence>
<dbReference type="PANTHER" id="PTHR11070">
    <property type="entry name" value="UVRD / RECB / PCRA DNA HELICASE FAMILY MEMBER"/>
    <property type="match status" value="1"/>
</dbReference>
<reference evidence="8" key="1">
    <citation type="submission" date="2018-09" db="EMBL/GenBank/DDBJ databases">
        <authorList>
            <person name="Kim I."/>
        </authorList>
    </citation>
    <scope>NUCLEOTIDE SEQUENCE [LARGE SCALE GENOMIC DNA]</scope>
    <source>
        <strain evidence="8">DD4a</strain>
    </source>
</reference>
<sequence length="733" mass="79365">MTDVADAELAREQRYVSGLYVRLDALRAQLLAELERVRRGGASGTHQARTERDAMARLLEDRTKRLRDVDERLVFGRLQADDGALRYIGRIGLRDDDQQPLLLDWRAPQSSAFYQATAATPLGVRVRRHLTTRGRDVTGLEDEVFDPGDIPEDVTLTGETALLAALTAQRTGRMHDIVSTIQAEQDRIIRSEARGVLVVQGGPGTGKTAVALHRAAYLLYADKERLARNGVLVVGPSRSFLEYIEQVLPSLGETGVVLRTLGQLYPGVDAARVDPPAVAAVKGRTSMAGVLRRAVHLRQVAPTEPVDIEVNGVALTVHPSVIQRAIRRAQQTRKPHNVARVAFVKDALADLTGLLAERVAARGTTVDDEDRRMLREDLRTAQDVKVLLNTAWLPLTPEKLLGDLYTRPDYLAAAAPELSRRDRDLLARPRRAPFTVGDVPLLDEAAELLGETDLVGDARAQAQEAQRKRDIENAEAAIANMGVEGLVSAEALAEGFAEDSGRLTTAERAAVDRTWTYGHIVVDEAQELTPMQWRLLRRRGPLRSFTVVGDLAQSAMQPPAADWREAIGALTEDFRLERLTVNYRTPQAIAELAESRALRDGLPITRSRSVREGEAPAVAHAPVDGLVAAAVDAVVGDRGRGDGGSLAVVAPAGLVPSLHDGLRAALEEPVGYGAQGLGAPVSVLDPWTAKGLEFDSVVVVDPDRVSREAGAGSLYVALTRPTRRLVVVEPAAG</sequence>
<dbReference type="EMBL" id="QXTG01000001">
    <property type="protein sequence ID" value="RIX31443.1"/>
    <property type="molecule type" value="Genomic_DNA"/>
</dbReference>
<dbReference type="AlphaFoldDB" id="A0A3A1U505"/>
<evidence type="ECO:0000256" key="2">
    <source>
        <dbReference type="ARBA" id="ARBA00022801"/>
    </source>
</evidence>
<gene>
    <name evidence="7" type="ORF">D1781_07395</name>
</gene>
<evidence type="ECO:0000256" key="4">
    <source>
        <dbReference type="ARBA" id="ARBA00022840"/>
    </source>
</evidence>
<organism evidence="7 8">
    <name type="scientific">Amnibacterium setariae</name>
    <dbReference type="NCBI Taxonomy" id="2306585"/>
    <lineage>
        <taxon>Bacteria</taxon>
        <taxon>Bacillati</taxon>
        <taxon>Actinomycetota</taxon>
        <taxon>Actinomycetes</taxon>
        <taxon>Micrococcales</taxon>
        <taxon>Microbacteriaceae</taxon>
        <taxon>Amnibacterium</taxon>
    </lineage>
</organism>
<keyword evidence="4 5" id="KW-0067">ATP-binding</keyword>
<dbReference type="GO" id="GO:0043138">
    <property type="term" value="F:3'-5' DNA helicase activity"/>
    <property type="evidence" value="ECO:0007669"/>
    <property type="project" value="TreeGrafter"/>
</dbReference>
<accession>A0A3A1U505</accession>